<dbReference type="Proteomes" id="UP000011115">
    <property type="component" value="Unassembled WGS sequence"/>
</dbReference>
<dbReference type="AlphaFoldDB" id="M1CSZ8"/>
<organism evidence="2 3">
    <name type="scientific">Solanum tuberosum</name>
    <name type="common">Potato</name>
    <dbReference type="NCBI Taxonomy" id="4113"/>
    <lineage>
        <taxon>Eukaryota</taxon>
        <taxon>Viridiplantae</taxon>
        <taxon>Streptophyta</taxon>
        <taxon>Embryophyta</taxon>
        <taxon>Tracheophyta</taxon>
        <taxon>Spermatophyta</taxon>
        <taxon>Magnoliopsida</taxon>
        <taxon>eudicotyledons</taxon>
        <taxon>Gunneridae</taxon>
        <taxon>Pentapetalae</taxon>
        <taxon>asterids</taxon>
        <taxon>lamiids</taxon>
        <taxon>Solanales</taxon>
        <taxon>Solanaceae</taxon>
        <taxon>Solanoideae</taxon>
        <taxon>Solaneae</taxon>
        <taxon>Solanum</taxon>
    </lineage>
</organism>
<reference evidence="2" key="2">
    <citation type="submission" date="2015-06" db="UniProtKB">
        <authorList>
            <consortium name="EnsemblPlants"/>
        </authorList>
    </citation>
    <scope>IDENTIFICATION</scope>
    <source>
        <strain evidence="2">DM1-3 516 R44</strain>
    </source>
</reference>
<evidence type="ECO:0000313" key="3">
    <source>
        <dbReference type="Proteomes" id="UP000011115"/>
    </source>
</evidence>
<protein>
    <submittedName>
        <fullName evidence="2">Uncharacterized protein</fullName>
    </submittedName>
</protein>
<feature type="transmembrane region" description="Helical" evidence="1">
    <location>
        <begin position="48"/>
        <end position="67"/>
    </location>
</feature>
<dbReference type="HOGENOM" id="CLU_2610714_0_0_1"/>
<dbReference type="Gramene" id="PGSC0003DMT400073999">
    <property type="protein sequence ID" value="PGSC0003DMT400073999"/>
    <property type="gene ID" value="PGSC0003DMG400028762"/>
</dbReference>
<dbReference type="EnsemblPlants" id="PGSC0003DMT400073999">
    <property type="protein sequence ID" value="PGSC0003DMT400073999"/>
    <property type="gene ID" value="PGSC0003DMG400028762"/>
</dbReference>
<keyword evidence="3" id="KW-1185">Reference proteome</keyword>
<keyword evidence="1" id="KW-0812">Transmembrane</keyword>
<dbReference type="PaxDb" id="4113-PGSC0003DMT400073999"/>
<keyword evidence="1" id="KW-0472">Membrane</keyword>
<sequence length="79" mass="9175">MRPNYRYLFLFIVFSDLVSVRETGVFLLSRHQIGKGKLHMLVFSHSVLWFFLSKIAGPCGCGGKGFLHWCMPRRNQNNN</sequence>
<evidence type="ECO:0000313" key="2">
    <source>
        <dbReference type="EnsemblPlants" id="PGSC0003DMT400073999"/>
    </source>
</evidence>
<feature type="transmembrane region" description="Helical" evidence="1">
    <location>
        <begin position="7"/>
        <end position="28"/>
    </location>
</feature>
<evidence type="ECO:0000256" key="1">
    <source>
        <dbReference type="SAM" id="Phobius"/>
    </source>
</evidence>
<keyword evidence="1" id="KW-1133">Transmembrane helix</keyword>
<accession>M1CSZ8</accession>
<name>M1CSZ8_SOLTU</name>
<proteinExistence type="predicted"/>
<reference evidence="3" key="1">
    <citation type="journal article" date="2011" name="Nature">
        <title>Genome sequence and analysis of the tuber crop potato.</title>
        <authorList>
            <consortium name="The Potato Genome Sequencing Consortium"/>
        </authorList>
    </citation>
    <scope>NUCLEOTIDE SEQUENCE [LARGE SCALE GENOMIC DNA]</scope>
    <source>
        <strain evidence="3">cv. DM1-3 516 R44</strain>
    </source>
</reference>
<dbReference type="InParanoid" id="M1CSZ8"/>